<protein>
    <submittedName>
        <fullName evidence="2">Uncharacterized protein</fullName>
    </submittedName>
</protein>
<name>A0A561EJ60_9ACTN</name>
<keyword evidence="3" id="KW-1185">Reference proteome</keyword>
<reference evidence="2 3" key="1">
    <citation type="submission" date="2019-06" db="EMBL/GenBank/DDBJ databases">
        <title>Sequencing the genomes of 1000 actinobacteria strains.</title>
        <authorList>
            <person name="Klenk H.-P."/>
        </authorList>
    </citation>
    <scope>NUCLEOTIDE SEQUENCE [LARGE SCALE GENOMIC DNA]</scope>
    <source>
        <strain evidence="2 3">DSM 41649</strain>
    </source>
</reference>
<comment type="caution">
    <text evidence="2">The sequence shown here is derived from an EMBL/GenBank/DDBJ whole genome shotgun (WGS) entry which is preliminary data.</text>
</comment>
<dbReference type="Proteomes" id="UP000318416">
    <property type="component" value="Unassembled WGS sequence"/>
</dbReference>
<evidence type="ECO:0000256" key="1">
    <source>
        <dbReference type="SAM" id="MobiDB-lite"/>
    </source>
</evidence>
<accession>A0A561EJ60</accession>
<feature type="region of interest" description="Disordered" evidence="1">
    <location>
        <begin position="1"/>
        <end position="24"/>
    </location>
</feature>
<dbReference type="OrthoDB" id="9802039at2"/>
<evidence type="ECO:0000313" key="2">
    <source>
        <dbReference type="EMBL" id="TWE15655.1"/>
    </source>
</evidence>
<gene>
    <name evidence="2" type="ORF">FB465_0578</name>
</gene>
<evidence type="ECO:0000313" key="3">
    <source>
        <dbReference type="Proteomes" id="UP000318416"/>
    </source>
</evidence>
<proteinExistence type="predicted"/>
<dbReference type="AlphaFoldDB" id="A0A561EJ60"/>
<dbReference type="EMBL" id="VIVR01000001">
    <property type="protein sequence ID" value="TWE15655.1"/>
    <property type="molecule type" value="Genomic_DNA"/>
</dbReference>
<sequence length="72" mass="7325">MNLYEGEAAGVDHGAGSGLTFESGRKSTVGGVTTYRISQLAERSGVPTALQLEVRAPKSAAGMLADLFGATP</sequence>
<organism evidence="2 3">
    <name type="scientific">Kitasatospora atroaurantiaca</name>
    <dbReference type="NCBI Taxonomy" id="285545"/>
    <lineage>
        <taxon>Bacteria</taxon>
        <taxon>Bacillati</taxon>
        <taxon>Actinomycetota</taxon>
        <taxon>Actinomycetes</taxon>
        <taxon>Kitasatosporales</taxon>
        <taxon>Streptomycetaceae</taxon>
        <taxon>Kitasatospora</taxon>
    </lineage>
</organism>